<organism evidence="11 12">
    <name type="scientific">Marinilabilia salmonicolor</name>
    <dbReference type="NCBI Taxonomy" id="989"/>
    <lineage>
        <taxon>Bacteria</taxon>
        <taxon>Pseudomonadati</taxon>
        <taxon>Bacteroidota</taxon>
        <taxon>Bacteroidia</taxon>
        <taxon>Marinilabiliales</taxon>
        <taxon>Marinilabiliaceae</taxon>
        <taxon>Marinilabilia</taxon>
    </lineage>
</organism>
<dbReference type="Pfam" id="PF00326">
    <property type="entry name" value="Peptidase_S9"/>
    <property type="match status" value="1"/>
</dbReference>
<dbReference type="InterPro" id="IPR002470">
    <property type="entry name" value="Peptidase_S9A"/>
</dbReference>
<dbReference type="RefSeq" id="WP_106154335.1">
    <property type="nucleotide sequence ID" value="NZ_PVTS01000019.1"/>
</dbReference>
<dbReference type="InterPro" id="IPR001375">
    <property type="entry name" value="Peptidase_S9_cat"/>
</dbReference>
<evidence type="ECO:0000256" key="7">
    <source>
        <dbReference type="ARBA" id="ARBA00060121"/>
    </source>
</evidence>
<dbReference type="Gene3D" id="3.40.50.1820">
    <property type="entry name" value="alpha/beta hydrolase"/>
    <property type="match status" value="1"/>
</dbReference>
<dbReference type="PANTHER" id="PTHR42881:SF2">
    <property type="entry name" value="PROLYL ENDOPEPTIDASE"/>
    <property type="match status" value="1"/>
</dbReference>
<evidence type="ECO:0000256" key="5">
    <source>
        <dbReference type="ARBA" id="ARBA00022801"/>
    </source>
</evidence>
<dbReference type="SUPFAM" id="SSF50993">
    <property type="entry name" value="Peptidase/esterase 'gauge' domain"/>
    <property type="match status" value="1"/>
</dbReference>
<evidence type="ECO:0000313" key="11">
    <source>
        <dbReference type="EMBL" id="RCW36572.1"/>
    </source>
</evidence>
<evidence type="ECO:0000256" key="3">
    <source>
        <dbReference type="ARBA" id="ARBA00011897"/>
    </source>
</evidence>
<proteinExistence type="inferred from homology"/>
<dbReference type="SUPFAM" id="SSF53474">
    <property type="entry name" value="alpha/beta-Hydrolases"/>
    <property type="match status" value="1"/>
</dbReference>
<dbReference type="PRINTS" id="PR00862">
    <property type="entry name" value="PROLIGOPTASE"/>
</dbReference>
<evidence type="ECO:0000256" key="2">
    <source>
        <dbReference type="ARBA" id="ARBA00005228"/>
    </source>
</evidence>
<dbReference type="OrthoDB" id="9801421at2"/>
<dbReference type="Gene3D" id="2.130.10.120">
    <property type="entry name" value="Prolyl oligopeptidase, N-terminal domain"/>
    <property type="match status" value="1"/>
</dbReference>
<feature type="domain" description="Peptidase S9 prolyl oligopeptidase catalytic" evidence="9">
    <location>
        <begin position="489"/>
        <end position="701"/>
    </location>
</feature>
<dbReference type="PANTHER" id="PTHR42881">
    <property type="entry name" value="PROLYL ENDOPEPTIDASE"/>
    <property type="match status" value="1"/>
</dbReference>
<accession>A0A2T0XA21</accession>
<keyword evidence="12" id="KW-1185">Reference proteome</keyword>
<evidence type="ECO:0000259" key="10">
    <source>
        <dbReference type="Pfam" id="PF02897"/>
    </source>
</evidence>
<reference evidence="11 12" key="1">
    <citation type="submission" date="2018-07" db="EMBL/GenBank/DDBJ databases">
        <title>Freshwater and sediment microbial communities from various areas in North America, analyzing microbe dynamics in response to fracking.</title>
        <authorList>
            <person name="Lamendella R."/>
        </authorList>
    </citation>
    <scope>NUCLEOTIDE SEQUENCE [LARGE SCALE GENOMIC DNA]</scope>
    <source>
        <strain evidence="11 12">160A</strain>
    </source>
</reference>
<evidence type="ECO:0000256" key="1">
    <source>
        <dbReference type="ARBA" id="ARBA00001070"/>
    </source>
</evidence>
<dbReference type="STRING" id="1168289.GCA_000259075_01795"/>
<dbReference type="InterPro" id="IPR051167">
    <property type="entry name" value="Prolyl_oligopep/macrocyclase"/>
</dbReference>
<comment type="catalytic activity">
    <reaction evidence="1">
        <text>Hydrolysis of Pro-|-Xaa &gt;&gt; Ala-|-Xaa in oligopeptides.</text>
        <dbReference type="EC" id="3.4.21.26"/>
    </reaction>
</comment>
<protein>
    <recommendedName>
        <fullName evidence="3">prolyl oligopeptidase</fullName>
        <ecNumber evidence="3">3.4.21.26</ecNumber>
    </recommendedName>
    <alternativeName>
        <fullName evidence="8">Proline-specific endopeptidase</fullName>
    </alternativeName>
</protein>
<evidence type="ECO:0000256" key="8">
    <source>
        <dbReference type="ARBA" id="ARBA00081187"/>
    </source>
</evidence>
<dbReference type="PROSITE" id="PS51257">
    <property type="entry name" value="PROKAR_LIPOPROTEIN"/>
    <property type="match status" value="1"/>
</dbReference>
<gene>
    <name evidence="11" type="ORF">DFO77_10814</name>
</gene>
<dbReference type="InterPro" id="IPR023302">
    <property type="entry name" value="Pept_S9A_N"/>
</dbReference>
<keyword evidence="6" id="KW-0720">Serine protease</keyword>
<sequence>MNYRILIVSLLAMATLFSCKDKGPDTPEYPETKKVDTVDVYYGTEVPDPYRWLEDDQSEETKDWVQRQVKVTNKYLSEIPFRDRLKERLTEVWNYEKQGTPVRKGKYWFFMRNNGLQNQYVVYVKEGEDGEERVLLDPNKLSDDGTVALSDYAVSEDGTYMAYSISRGGSDWREIYVLDVATGEQLDDHLEWVKFSGISWMGEKGFVYSRYDAPAQGEELTNVNEFQQVYYHQIGDEQSQDELIYKDPVNALRNFTAEVDDDNKNIVLSGSESTSNNSFLIREWNSEEWAVADTSFENNTVYLGTVNGKYWVLTDFDAPRYRVMAINPENPAIDLWEEVVAEKGDVLNGVALSENYAVAHYMVDAESKLLVFDFFGKELYEIELPGRGSVGALRTTREDDELFYSFDSYNVPGQVIDFNLETRESDIIFEPEVDFDGDNYETRLVFIEAEDGAQVPLHIVHKKGIELDGNNPLMLYGYGGFNVVYSPGFDVRLIPWLENGGVYVNAHIRGGGEYGEDWHQGGTKLNKQRVFDDFILAAEKVIEMGYTNADKIAIRGGSNGGLLLGAVVNQRPELFQVSLPAVGVMDMLRYHKFTIGWAWAGDYGRSDESEEMFRYLYGYSPVHNIKSGVDYPATLVFTADHDDRVVPAHSFKYIATLQEKYKGENPVLIRIETKAGHGAGKPVSKQIEEVADMYAFTFYNMGLEPYNW</sequence>
<dbReference type="InterPro" id="IPR029058">
    <property type="entry name" value="AB_hydrolase_fold"/>
</dbReference>
<dbReference type="InterPro" id="IPR002471">
    <property type="entry name" value="Pept_S9_AS"/>
</dbReference>
<dbReference type="FunFam" id="3.40.50.1820:FF:000005">
    <property type="entry name" value="Prolyl endopeptidase"/>
    <property type="match status" value="1"/>
</dbReference>
<dbReference type="AlphaFoldDB" id="A0A2T0XA21"/>
<comment type="function">
    <text evidence="7">Cleaves peptide bonds on the C-terminal side of prolyl residues within peptides that are up to approximately 30 amino acids long. Has an absolute requirement for an X-Pro bond in the trans configuration immediately preceding the Pro-Y scissible bond.</text>
</comment>
<comment type="similarity">
    <text evidence="2">Belongs to the peptidase S9A family.</text>
</comment>
<keyword evidence="4" id="KW-0645">Protease</keyword>
<dbReference type="GO" id="GO:0070012">
    <property type="term" value="F:oligopeptidase activity"/>
    <property type="evidence" value="ECO:0007669"/>
    <property type="project" value="TreeGrafter"/>
</dbReference>
<evidence type="ECO:0000259" key="9">
    <source>
        <dbReference type="Pfam" id="PF00326"/>
    </source>
</evidence>
<feature type="domain" description="Peptidase S9A N-terminal" evidence="10">
    <location>
        <begin position="30"/>
        <end position="427"/>
    </location>
</feature>
<keyword evidence="5" id="KW-0378">Hydrolase</keyword>
<evidence type="ECO:0000256" key="4">
    <source>
        <dbReference type="ARBA" id="ARBA00022670"/>
    </source>
</evidence>
<evidence type="ECO:0000313" key="12">
    <source>
        <dbReference type="Proteomes" id="UP000252733"/>
    </source>
</evidence>
<dbReference type="Proteomes" id="UP000252733">
    <property type="component" value="Unassembled WGS sequence"/>
</dbReference>
<comment type="caution">
    <text evidence="11">The sequence shown here is derived from an EMBL/GenBank/DDBJ whole genome shotgun (WGS) entry which is preliminary data.</text>
</comment>
<dbReference type="EC" id="3.4.21.26" evidence="3"/>
<dbReference type="GO" id="GO:0005829">
    <property type="term" value="C:cytosol"/>
    <property type="evidence" value="ECO:0007669"/>
    <property type="project" value="TreeGrafter"/>
</dbReference>
<dbReference type="Pfam" id="PF02897">
    <property type="entry name" value="Peptidase_S9_N"/>
    <property type="match status" value="1"/>
</dbReference>
<dbReference type="GO" id="GO:0006508">
    <property type="term" value="P:proteolysis"/>
    <property type="evidence" value="ECO:0007669"/>
    <property type="project" value="UniProtKB-KW"/>
</dbReference>
<name>A0A2T0XA21_9BACT</name>
<dbReference type="GO" id="GO:0004252">
    <property type="term" value="F:serine-type endopeptidase activity"/>
    <property type="evidence" value="ECO:0007669"/>
    <property type="project" value="UniProtKB-EC"/>
</dbReference>
<dbReference type="EMBL" id="QPIZ01000008">
    <property type="protein sequence ID" value="RCW36572.1"/>
    <property type="molecule type" value="Genomic_DNA"/>
</dbReference>
<dbReference type="PROSITE" id="PS00708">
    <property type="entry name" value="PRO_ENDOPEP_SER"/>
    <property type="match status" value="1"/>
</dbReference>
<evidence type="ECO:0000256" key="6">
    <source>
        <dbReference type="ARBA" id="ARBA00022825"/>
    </source>
</evidence>